<dbReference type="Proteomes" id="UP000255279">
    <property type="component" value="Unassembled WGS sequence"/>
</dbReference>
<feature type="transmembrane region" description="Helical" evidence="1">
    <location>
        <begin position="23"/>
        <end position="56"/>
    </location>
</feature>
<name>A0A1S9ZUH7_9GAMM</name>
<dbReference type="Proteomes" id="UP000190435">
    <property type="component" value="Unassembled WGS sequence"/>
</dbReference>
<dbReference type="RefSeq" id="WP_078277553.1">
    <property type="nucleotide sequence ID" value="NZ_MUXU01000086.1"/>
</dbReference>
<evidence type="ECO:0000313" key="4">
    <source>
        <dbReference type="Proteomes" id="UP000190435"/>
    </source>
</evidence>
<reference evidence="2 4" key="1">
    <citation type="submission" date="2017-02" db="EMBL/GenBank/DDBJ databases">
        <title>Draft genome sequence of Moraxella caviae CCUG 355 type strain.</title>
        <authorList>
            <person name="Engstrom-Jakobsson H."/>
            <person name="Salva-Serra F."/>
            <person name="Thorell K."/>
            <person name="Gonzales-Siles L."/>
            <person name="Karlsson R."/>
            <person name="Boulund F."/>
            <person name="Engstrand L."/>
            <person name="Moore E."/>
        </authorList>
    </citation>
    <scope>NUCLEOTIDE SEQUENCE [LARGE SCALE GENOMIC DNA]</scope>
    <source>
        <strain evidence="2 4">CCUG 355</strain>
    </source>
</reference>
<dbReference type="EMBL" id="UGQE01000002">
    <property type="protein sequence ID" value="STZ13650.1"/>
    <property type="molecule type" value="Genomic_DNA"/>
</dbReference>
<gene>
    <name evidence="2" type="ORF">B0181_11120</name>
    <name evidence="3" type="ORF">NCTC10293_01228</name>
</gene>
<keyword evidence="1" id="KW-0812">Transmembrane</keyword>
<keyword evidence="1" id="KW-1133">Transmembrane helix</keyword>
<accession>A0A1S9ZUH7</accession>
<keyword evidence="1" id="KW-0472">Membrane</keyword>
<dbReference type="STRING" id="34060.B0181_11120"/>
<reference evidence="3 5" key="2">
    <citation type="submission" date="2018-06" db="EMBL/GenBank/DDBJ databases">
        <authorList>
            <consortium name="Pathogen Informatics"/>
            <person name="Doyle S."/>
        </authorList>
    </citation>
    <scope>NUCLEOTIDE SEQUENCE [LARGE SCALE GENOMIC DNA]</scope>
    <source>
        <strain evidence="3 5">NCTC10293</strain>
    </source>
</reference>
<sequence>MAEKPIKVVVTNHPEYDAFNFLGWIFCLVVILGLLGSKNIFIIVATIIWFIASVFLKFKKDIPIKESFLRPAGFLAVIFFIVKYTFFN</sequence>
<evidence type="ECO:0000256" key="1">
    <source>
        <dbReference type="SAM" id="Phobius"/>
    </source>
</evidence>
<dbReference type="AlphaFoldDB" id="A0A1S9ZUH7"/>
<protein>
    <submittedName>
        <fullName evidence="2">Uncharacterized protein</fullName>
    </submittedName>
</protein>
<keyword evidence="4" id="KW-1185">Reference proteome</keyword>
<feature type="transmembrane region" description="Helical" evidence="1">
    <location>
        <begin position="68"/>
        <end position="87"/>
    </location>
</feature>
<proteinExistence type="predicted"/>
<evidence type="ECO:0000313" key="3">
    <source>
        <dbReference type="EMBL" id="STZ13650.1"/>
    </source>
</evidence>
<dbReference type="EMBL" id="MUXU01000086">
    <property type="protein sequence ID" value="OOR87118.1"/>
    <property type="molecule type" value="Genomic_DNA"/>
</dbReference>
<evidence type="ECO:0000313" key="5">
    <source>
        <dbReference type="Proteomes" id="UP000255279"/>
    </source>
</evidence>
<evidence type="ECO:0000313" key="2">
    <source>
        <dbReference type="EMBL" id="OOR87118.1"/>
    </source>
</evidence>
<organism evidence="2 4">
    <name type="scientific">Moraxella caviae</name>
    <dbReference type="NCBI Taxonomy" id="34060"/>
    <lineage>
        <taxon>Bacteria</taxon>
        <taxon>Pseudomonadati</taxon>
        <taxon>Pseudomonadota</taxon>
        <taxon>Gammaproteobacteria</taxon>
        <taxon>Moraxellales</taxon>
        <taxon>Moraxellaceae</taxon>
        <taxon>Moraxella</taxon>
    </lineage>
</organism>